<reference evidence="1 2" key="1">
    <citation type="submission" date="2018-03" db="EMBL/GenBank/DDBJ databases">
        <title>The ancient ancestry and fast evolution of plastids.</title>
        <authorList>
            <person name="Moore K.R."/>
            <person name="Magnabosco C."/>
            <person name="Momper L."/>
            <person name="Gold D.A."/>
            <person name="Bosak T."/>
            <person name="Fournier G.P."/>
        </authorList>
    </citation>
    <scope>NUCLEOTIDE SEQUENCE [LARGE SCALE GENOMIC DNA]</scope>
    <source>
        <strain evidence="1 2">CCALA 037</strain>
    </source>
</reference>
<gene>
    <name evidence="1" type="ORF">C7B77_22210</name>
</gene>
<evidence type="ECO:0000313" key="1">
    <source>
        <dbReference type="EMBL" id="PSB50904.1"/>
    </source>
</evidence>
<organism evidence="1 2">
    <name type="scientific">Chamaesiphon polymorphus CCALA 037</name>
    <dbReference type="NCBI Taxonomy" id="2107692"/>
    <lineage>
        <taxon>Bacteria</taxon>
        <taxon>Bacillati</taxon>
        <taxon>Cyanobacteriota</taxon>
        <taxon>Cyanophyceae</taxon>
        <taxon>Gomontiellales</taxon>
        <taxon>Chamaesiphonaceae</taxon>
        <taxon>Chamaesiphon</taxon>
    </lineage>
</organism>
<sequence>MSCLVLDNLFVRSIYSIDCKRYIFMKRFLPSGLIVIAISLAVNTSVAAKGKSEVITKPVAQATNSTSIEYITPFELVGNAYQGQYRKQSIPGFGSFIYDVKTGKVTAKDLVEAAIVAKVLPSQAIADRNYLSNVDWQLRSLDR</sequence>
<dbReference type="AlphaFoldDB" id="A0A2T1G0Y3"/>
<protein>
    <submittedName>
        <fullName evidence="1">Uncharacterized protein</fullName>
    </submittedName>
</protein>
<keyword evidence="2" id="KW-1185">Reference proteome</keyword>
<proteinExistence type="predicted"/>
<comment type="caution">
    <text evidence="1">The sequence shown here is derived from an EMBL/GenBank/DDBJ whole genome shotgun (WGS) entry which is preliminary data.</text>
</comment>
<dbReference type="EMBL" id="PVWO01000379">
    <property type="protein sequence ID" value="PSB50904.1"/>
    <property type="molecule type" value="Genomic_DNA"/>
</dbReference>
<name>A0A2T1G0Y3_9CYAN</name>
<dbReference type="OrthoDB" id="514474at2"/>
<evidence type="ECO:0000313" key="2">
    <source>
        <dbReference type="Proteomes" id="UP000238937"/>
    </source>
</evidence>
<accession>A0A2T1G0Y3</accession>
<dbReference type="Proteomes" id="UP000238937">
    <property type="component" value="Unassembled WGS sequence"/>
</dbReference>